<organism evidence="2 3">
    <name type="scientific">Niabella drilacis (strain DSM 25811 / CCM 8410 / CCUG 62505 / LMG 26954 / E90)</name>
    <dbReference type="NCBI Taxonomy" id="1285928"/>
    <lineage>
        <taxon>Bacteria</taxon>
        <taxon>Pseudomonadati</taxon>
        <taxon>Bacteroidota</taxon>
        <taxon>Chitinophagia</taxon>
        <taxon>Chitinophagales</taxon>
        <taxon>Chitinophagaceae</taxon>
        <taxon>Niabella</taxon>
    </lineage>
</organism>
<reference evidence="3" key="1">
    <citation type="submission" date="2016-10" db="EMBL/GenBank/DDBJ databases">
        <authorList>
            <person name="Varghese N."/>
            <person name="Submissions S."/>
        </authorList>
    </citation>
    <scope>NUCLEOTIDE SEQUENCE [LARGE SCALE GENOMIC DNA]</scope>
    <source>
        <strain evidence="3">DSM 25811 / CCM 8410 / LMG 26954 / E90</strain>
    </source>
</reference>
<dbReference type="Gene3D" id="3.90.1570.10">
    <property type="entry name" value="tt1808, chain A"/>
    <property type="match status" value="1"/>
</dbReference>
<proteinExistence type="predicted"/>
<dbReference type="Pfam" id="PF05685">
    <property type="entry name" value="Uma2"/>
    <property type="match status" value="1"/>
</dbReference>
<keyword evidence="3" id="KW-1185">Reference proteome</keyword>
<dbReference type="GO" id="GO:0004519">
    <property type="term" value="F:endonuclease activity"/>
    <property type="evidence" value="ECO:0007669"/>
    <property type="project" value="UniProtKB-KW"/>
</dbReference>
<feature type="domain" description="Putative restriction endonuclease" evidence="1">
    <location>
        <begin position="26"/>
        <end position="198"/>
    </location>
</feature>
<gene>
    <name evidence="2" type="ORF">SAMN04487894_12227</name>
</gene>
<dbReference type="InterPro" id="IPR012296">
    <property type="entry name" value="Nuclease_put_TT1808"/>
</dbReference>
<sequence length="207" mass="23805">MGIAKLNPGIIRDIRQLDPDKRYSYADYLKWQFDEYVELIKGKLFQKMSQAPAREHQRIVMAISGKLFQYLTGKPCDVYPAPFDVRFPSSDTATDEKTYTVVQPDISLIRDPSKLDDRGCVGAPDMIVEVVSRGTAIRDWNFKYNLYQETGVKEYWIIEPVDRSVTIFILTEENKYLQTGVYAEETDIPVSILPGFSIKWGDIFNTP</sequence>
<dbReference type="OrthoDB" id="9808428at2"/>
<dbReference type="STRING" id="1285928.SAMN04487894_12227"/>
<keyword evidence="2" id="KW-0378">Hydrolase</keyword>
<evidence type="ECO:0000313" key="3">
    <source>
        <dbReference type="Proteomes" id="UP000198757"/>
    </source>
</evidence>
<dbReference type="Proteomes" id="UP000198757">
    <property type="component" value="Unassembled WGS sequence"/>
</dbReference>
<name>A0A1G7ADM0_NIADE</name>
<dbReference type="InterPro" id="IPR008538">
    <property type="entry name" value="Uma2"/>
</dbReference>
<dbReference type="SUPFAM" id="SSF52980">
    <property type="entry name" value="Restriction endonuclease-like"/>
    <property type="match status" value="1"/>
</dbReference>
<keyword evidence="2" id="KW-0540">Nuclease</keyword>
<accession>A0A1G7ADM0</accession>
<protein>
    <submittedName>
        <fullName evidence="2">Endonuclease, Uma2 family (Restriction endonuclease fold)</fullName>
    </submittedName>
</protein>
<dbReference type="InterPro" id="IPR011335">
    <property type="entry name" value="Restrct_endonuc-II-like"/>
</dbReference>
<dbReference type="PANTHER" id="PTHR36558">
    <property type="entry name" value="GLR1098 PROTEIN"/>
    <property type="match status" value="1"/>
</dbReference>
<dbReference type="AlphaFoldDB" id="A0A1G7ADM0"/>
<evidence type="ECO:0000259" key="1">
    <source>
        <dbReference type="Pfam" id="PF05685"/>
    </source>
</evidence>
<dbReference type="PANTHER" id="PTHR36558:SF1">
    <property type="entry name" value="RESTRICTION ENDONUCLEASE DOMAIN-CONTAINING PROTEIN-RELATED"/>
    <property type="match status" value="1"/>
</dbReference>
<evidence type="ECO:0000313" key="2">
    <source>
        <dbReference type="EMBL" id="SDE11966.1"/>
    </source>
</evidence>
<keyword evidence="2" id="KW-0255">Endonuclease</keyword>
<dbReference type="CDD" id="cd06260">
    <property type="entry name" value="DUF820-like"/>
    <property type="match status" value="1"/>
</dbReference>
<dbReference type="EMBL" id="FMZO01000022">
    <property type="protein sequence ID" value="SDE11966.1"/>
    <property type="molecule type" value="Genomic_DNA"/>
</dbReference>